<dbReference type="PANTHER" id="PTHR43581:SF3">
    <property type="entry name" value="AAA+ ATPASE DOMAIN-CONTAINING PROTEIN"/>
    <property type="match status" value="1"/>
</dbReference>
<dbReference type="EMBL" id="JASMRX010000004">
    <property type="protein sequence ID" value="MDN6878771.1"/>
    <property type="molecule type" value="Genomic_DNA"/>
</dbReference>
<keyword evidence="3" id="KW-1185">Reference proteome</keyword>
<dbReference type="InterPro" id="IPR003959">
    <property type="entry name" value="ATPase_AAA_core"/>
</dbReference>
<accession>A0ABT8LSC4</accession>
<name>A0ABT8LSC4_9GAMM</name>
<gene>
    <name evidence="2" type="ORF">QO199_08905</name>
</gene>
<organism evidence="2 3">
    <name type="scientific">Serratia bockelmannii</name>
    <dbReference type="NCBI Taxonomy" id="2703793"/>
    <lineage>
        <taxon>Bacteria</taxon>
        <taxon>Pseudomonadati</taxon>
        <taxon>Pseudomonadota</taxon>
        <taxon>Gammaproteobacteria</taxon>
        <taxon>Enterobacterales</taxon>
        <taxon>Yersiniaceae</taxon>
        <taxon>Serratia</taxon>
    </lineage>
</organism>
<comment type="caution">
    <text evidence="2">The sequence shown here is derived from an EMBL/GenBank/DDBJ whole genome shotgun (WGS) entry which is preliminary data.</text>
</comment>
<reference evidence="2" key="1">
    <citation type="submission" date="2023-05" db="EMBL/GenBank/DDBJ databases">
        <title>Cannabis rhizosphere genomes.</title>
        <authorList>
            <person name="Goff K.L."/>
        </authorList>
    </citation>
    <scope>NUCLEOTIDE SEQUENCE</scope>
    <source>
        <strain evidence="2">SPPC 2817</strain>
    </source>
</reference>
<evidence type="ECO:0000313" key="2">
    <source>
        <dbReference type="EMBL" id="MDN6878771.1"/>
    </source>
</evidence>
<dbReference type="InterPro" id="IPR051396">
    <property type="entry name" value="Bact_Antivir_Def_Nuclease"/>
</dbReference>
<dbReference type="Proteomes" id="UP001176500">
    <property type="component" value="Unassembled WGS sequence"/>
</dbReference>
<protein>
    <submittedName>
        <fullName evidence="2">AAA family ATPase</fullName>
    </submittedName>
</protein>
<dbReference type="Pfam" id="PF13304">
    <property type="entry name" value="AAA_21"/>
    <property type="match status" value="1"/>
</dbReference>
<dbReference type="RefSeq" id="WP_301480149.1">
    <property type="nucleotide sequence ID" value="NZ_CP196538.1"/>
</dbReference>
<dbReference type="PANTHER" id="PTHR43581">
    <property type="entry name" value="ATP/GTP PHOSPHATASE"/>
    <property type="match status" value="1"/>
</dbReference>
<evidence type="ECO:0000313" key="3">
    <source>
        <dbReference type="Proteomes" id="UP001176500"/>
    </source>
</evidence>
<proteinExistence type="predicted"/>
<feature type="domain" description="ATPase AAA-type core" evidence="1">
    <location>
        <begin position="188"/>
        <end position="253"/>
    </location>
</feature>
<evidence type="ECO:0000259" key="1">
    <source>
        <dbReference type="Pfam" id="PF13304"/>
    </source>
</evidence>
<sequence length="498" mass="55598">MAKIIIKKLRHINSLEFDIPGSGVWLLTGANGTGKSSVLGCLRRIGYRNAFPVHFPASRKSDRLDSNEGASIGYVTSNGEVAYTYVTERWSPTPKSASKFLQGLGYPETIYVAADADRIEPRKEDFSPKKLRPAQQDIVDAANKIFGTQKFSALKVTNVRTGIGSQAFVLELPAHSKQAKSYYSEKNFSLGEICILKLLRKLSSCKRGAMILIDEIELALHPTAQAELLEYLKRIAKDKSLTIVVSTHSATLIKQASRGSILHLQSDENGNVICAKNCFPSYVLGALAYQEESASDVIIYVEDEAARTILEQFIRSFLADKIAQQHLTPSVTVIAVGGFVEVLRFYVRQRPMLPSITRSYVMLDADAEVDLENATKHDLISIYKDERQRISFLPFTPEEGVAQYLHMNRDHLVTEIRLYFGLNIIHLRSRDVRQPPQQGTPKSRDICKDIVNEVCDVLLAQIPNATFISVKEAVLKIFAQHYFAANRPAIMQLIGPII</sequence>